<dbReference type="EMBL" id="CM009300">
    <property type="protein sequence ID" value="PNT13293.1"/>
    <property type="molecule type" value="Genomic_DNA"/>
</dbReference>
<sequence>MGPRCSHNPRCSHVYFVKTLTITLEVESSDTIYDVKTDSNGKILVDYKIQMDSNLHSILHLHGGMYIFMKIVIMDVKSLDNIDNMKKRFRTMTISHQTKKRLSLLRSSWKMVVID</sequence>
<dbReference type="Proteomes" id="UP000006729">
    <property type="component" value="Chromosome 11"/>
</dbReference>
<dbReference type="InParanoid" id="B9I0A5"/>
<dbReference type="HOGENOM" id="CLU_2113093_0_0_1"/>
<evidence type="ECO:0000313" key="1">
    <source>
        <dbReference type="EMBL" id="PNT13293.1"/>
    </source>
</evidence>
<dbReference type="AlphaFoldDB" id="B9I0A5"/>
<keyword evidence="2" id="KW-1185">Reference proteome</keyword>
<dbReference type="STRING" id="3694.B9I0A5"/>
<reference evidence="1 2" key="1">
    <citation type="journal article" date="2006" name="Science">
        <title>The genome of black cottonwood, Populus trichocarpa (Torr. &amp; Gray).</title>
        <authorList>
            <person name="Tuskan G.A."/>
            <person name="Difazio S."/>
            <person name="Jansson S."/>
            <person name="Bohlmann J."/>
            <person name="Grigoriev I."/>
            <person name="Hellsten U."/>
            <person name="Putnam N."/>
            <person name="Ralph S."/>
            <person name="Rombauts S."/>
            <person name="Salamov A."/>
            <person name="Schein J."/>
            <person name="Sterck L."/>
            <person name="Aerts A."/>
            <person name="Bhalerao R.R."/>
            <person name="Bhalerao R.P."/>
            <person name="Blaudez D."/>
            <person name="Boerjan W."/>
            <person name="Brun A."/>
            <person name="Brunner A."/>
            <person name="Busov V."/>
            <person name="Campbell M."/>
            <person name="Carlson J."/>
            <person name="Chalot M."/>
            <person name="Chapman J."/>
            <person name="Chen G.L."/>
            <person name="Cooper D."/>
            <person name="Coutinho P.M."/>
            <person name="Couturier J."/>
            <person name="Covert S."/>
            <person name="Cronk Q."/>
            <person name="Cunningham R."/>
            <person name="Davis J."/>
            <person name="Degroeve S."/>
            <person name="Dejardin A."/>
            <person name="Depamphilis C."/>
            <person name="Detter J."/>
            <person name="Dirks B."/>
            <person name="Dubchak I."/>
            <person name="Duplessis S."/>
            <person name="Ehlting J."/>
            <person name="Ellis B."/>
            <person name="Gendler K."/>
            <person name="Goodstein D."/>
            <person name="Gribskov M."/>
            <person name="Grimwood J."/>
            <person name="Groover A."/>
            <person name="Gunter L."/>
            <person name="Hamberger B."/>
            <person name="Heinze B."/>
            <person name="Helariutta Y."/>
            <person name="Henrissat B."/>
            <person name="Holligan D."/>
            <person name="Holt R."/>
            <person name="Huang W."/>
            <person name="Islam-Faridi N."/>
            <person name="Jones S."/>
            <person name="Jones-Rhoades M."/>
            <person name="Jorgensen R."/>
            <person name="Joshi C."/>
            <person name="Kangasjarvi J."/>
            <person name="Karlsson J."/>
            <person name="Kelleher C."/>
            <person name="Kirkpatrick R."/>
            <person name="Kirst M."/>
            <person name="Kohler A."/>
            <person name="Kalluri U."/>
            <person name="Larimer F."/>
            <person name="Leebens-Mack J."/>
            <person name="Leple J.C."/>
            <person name="Locascio P."/>
            <person name="Lou Y."/>
            <person name="Lucas S."/>
            <person name="Martin F."/>
            <person name="Montanini B."/>
            <person name="Napoli C."/>
            <person name="Nelson D.R."/>
            <person name="Nelson C."/>
            <person name="Nieminen K."/>
            <person name="Nilsson O."/>
            <person name="Pereda V."/>
            <person name="Peter G."/>
            <person name="Philippe R."/>
            <person name="Pilate G."/>
            <person name="Poliakov A."/>
            <person name="Razumovskaya J."/>
            <person name="Richardson P."/>
            <person name="Rinaldi C."/>
            <person name="Ritland K."/>
            <person name="Rouze P."/>
            <person name="Ryaboy D."/>
            <person name="Schmutz J."/>
            <person name="Schrader J."/>
            <person name="Segerman B."/>
            <person name="Shin H."/>
            <person name="Siddiqui A."/>
            <person name="Sterky F."/>
            <person name="Terry A."/>
            <person name="Tsai C.J."/>
            <person name="Uberbacher E."/>
            <person name="Unneberg P."/>
            <person name="Vahala J."/>
            <person name="Wall K."/>
            <person name="Wessler S."/>
            <person name="Yang G."/>
            <person name="Yin T."/>
            <person name="Douglas C."/>
            <person name="Marra M."/>
            <person name="Sandberg G."/>
            <person name="Van de Peer Y."/>
            <person name="Rokhsar D."/>
        </authorList>
    </citation>
    <scope>NUCLEOTIDE SEQUENCE [LARGE SCALE GENOMIC DNA]</scope>
    <source>
        <strain evidence="2">cv. Nisqually</strain>
    </source>
</reference>
<organism evidence="1 2">
    <name type="scientific">Populus trichocarpa</name>
    <name type="common">Western balsam poplar</name>
    <name type="synonym">Populus balsamifera subsp. trichocarpa</name>
    <dbReference type="NCBI Taxonomy" id="3694"/>
    <lineage>
        <taxon>Eukaryota</taxon>
        <taxon>Viridiplantae</taxon>
        <taxon>Streptophyta</taxon>
        <taxon>Embryophyta</taxon>
        <taxon>Tracheophyta</taxon>
        <taxon>Spermatophyta</taxon>
        <taxon>Magnoliopsida</taxon>
        <taxon>eudicotyledons</taxon>
        <taxon>Gunneridae</taxon>
        <taxon>Pentapetalae</taxon>
        <taxon>rosids</taxon>
        <taxon>fabids</taxon>
        <taxon>Malpighiales</taxon>
        <taxon>Salicaceae</taxon>
        <taxon>Saliceae</taxon>
        <taxon>Populus</taxon>
    </lineage>
</organism>
<gene>
    <name evidence="1" type="ORF">POPTR_011G134300</name>
</gene>
<evidence type="ECO:0000313" key="2">
    <source>
        <dbReference type="Proteomes" id="UP000006729"/>
    </source>
</evidence>
<name>B9I0A5_POPTR</name>
<protein>
    <submittedName>
        <fullName evidence="1">Uncharacterized protein</fullName>
    </submittedName>
</protein>
<dbReference type="eggNOG" id="KOG0001">
    <property type="taxonomic scope" value="Eukaryota"/>
</dbReference>
<accession>B9I0A5</accession>
<proteinExistence type="predicted"/>